<name>A0A6A3K874_9STRA</name>
<proteinExistence type="predicted"/>
<feature type="region of interest" description="Disordered" evidence="1">
    <location>
        <begin position="7"/>
        <end position="35"/>
    </location>
</feature>
<protein>
    <submittedName>
        <fullName evidence="2">Uncharacterized protein</fullName>
    </submittedName>
</protein>
<comment type="caution">
    <text evidence="2">The sequence shown here is derived from an EMBL/GenBank/DDBJ whole genome shotgun (WGS) entry which is preliminary data.</text>
</comment>
<feature type="compositionally biased region" description="Low complexity" evidence="1">
    <location>
        <begin position="133"/>
        <end position="160"/>
    </location>
</feature>
<accession>A0A6A3K874</accession>
<dbReference type="Proteomes" id="UP000429607">
    <property type="component" value="Unassembled WGS sequence"/>
</dbReference>
<dbReference type="EMBL" id="QXFV01001523">
    <property type="protein sequence ID" value="KAE9003860.1"/>
    <property type="molecule type" value="Genomic_DNA"/>
</dbReference>
<evidence type="ECO:0000313" key="2">
    <source>
        <dbReference type="EMBL" id="KAE9003860.1"/>
    </source>
</evidence>
<gene>
    <name evidence="2" type="ORF">PR001_g17865</name>
</gene>
<sequence>MVAFRAMVQRAQSKRRRNRASSLATNEEAPEVARSTRVNNEIRVLDNSFAEQRQEGASADRPTTLGRKRVRLHFDGGRRVFQFTQWKGQAASSAAKTLRGCYTLAQQELTAWRSRSKVASAATDKPSSDTSHRTSSPRKSPSSRTSAISSSSIASSLSSATDLEEERRKELNRSDFSLDERRARVKPSQREFAETTCGSHERLLLVNALPLNVSDDEDNSSTTRHLPYRKTMIHGRVYLLKNQWV</sequence>
<evidence type="ECO:0000313" key="3">
    <source>
        <dbReference type="Proteomes" id="UP000429607"/>
    </source>
</evidence>
<organism evidence="2 3">
    <name type="scientific">Phytophthora rubi</name>
    <dbReference type="NCBI Taxonomy" id="129364"/>
    <lineage>
        <taxon>Eukaryota</taxon>
        <taxon>Sar</taxon>
        <taxon>Stramenopiles</taxon>
        <taxon>Oomycota</taxon>
        <taxon>Peronosporomycetes</taxon>
        <taxon>Peronosporales</taxon>
        <taxon>Peronosporaceae</taxon>
        <taxon>Phytophthora</taxon>
    </lineage>
</organism>
<reference evidence="2 3" key="1">
    <citation type="submission" date="2018-09" db="EMBL/GenBank/DDBJ databases">
        <title>Genomic investigation of the strawberry pathogen Phytophthora fragariae indicates pathogenicity is determined by transcriptional variation in three key races.</title>
        <authorList>
            <person name="Adams T.M."/>
            <person name="Armitage A.D."/>
            <person name="Sobczyk M.K."/>
            <person name="Bates H.J."/>
            <person name="Dunwell J.M."/>
            <person name="Nellist C.F."/>
            <person name="Harrison R.J."/>
        </authorList>
    </citation>
    <scope>NUCLEOTIDE SEQUENCE [LARGE SCALE GENOMIC DNA]</scope>
    <source>
        <strain evidence="2 3">SCRP249</strain>
    </source>
</reference>
<feature type="region of interest" description="Disordered" evidence="1">
    <location>
        <begin position="113"/>
        <end position="171"/>
    </location>
</feature>
<dbReference type="AlphaFoldDB" id="A0A6A3K874"/>
<evidence type="ECO:0000256" key="1">
    <source>
        <dbReference type="SAM" id="MobiDB-lite"/>
    </source>
</evidence>